<dbReference type="EMBL" id="CM029048">
    <property type="protein sequence ID" value="KAG2577618.1"/>
    <property type="molecule type" value="Genomic_DNA"/>
</dbReference>
<evidence type="ECO:0000313" key="1">
    <source>
        <dbReference type="EMBL" id="KAG2577618.1"/>
    </source>
</evidence>
<proteinExistence type="predicted"/>
<accession>A0A8T0QXB0</accession>
<protein>
    <submittedName>
        <fullName evidence="1">Uncharacterized protein</fullName>
    </submittedName>
</protein>
<gene>
    <name evidence="1" type="ORF">PVAP13_6NG206603</name>
</gene>
<sequence>MQDINTQLVGFYYRCTSHISQDGINQLQTLKRESRRKESMTFYCATKFQQYTIFTEDSSEQPQQLLPRQQTLLQFVNRHYDTLQLYTLDGAIIACYHKIHIRSNCTGE</sequence>
<keyword evidence="2" id="KW-1185">Reference proteome</keyword>
<dbReference type="AlphaFoldDB" id="A0A8T0QXB0"/>
<reference evidence="1" key="1">
    <citation type="submission" date="2020-05" db="EMBL/GenBank/DDBJ databases">
        <title>WGS assembly of Panicum virgatum.</title>
        <authorList>
            <person name="Lovell J.T."/>
            <person name="Jenkins J."/>
            <person name="Shu S."/>
            <person name="Juenger T.E."/>
            <person name="Schmutz J."/>
        </authorList>
    </citation>
    <scope>NUCLEOTIDE SEQUENCE</scope>
    <source>
        <strain evidence="1">AP13</strain>
    </source>
</reference>
<name>A0A8T0QXB0_PANVG</name>
<evidence type="ECO:0000313" key="2">
    <source>
        <dbReference type="Proteomes" id="UP000823388"/>
    </source>
</evidence>
<organism evidence="1 2">
    <name type="scientific">Panicum virgatum</name>
    <name type="common">Blackwell switchgrass</name>
    <dbReference type="NCBI Taxonomy" id="38727"/>
    <lineage>
        <taxon>Eukaryota</taxon>
        <taxon>Viridiplantae</taxon>
        <taxon>Streptophyta</taxon>
        <taxon>Embryophyta</taxon>
        <taxon>Tracheophyta</taxon>
        <taxon>Spermatophyta</taxon>
        <taxon>Magnoliopsida</taxon>
        <taxon>Liliopsida</taxon>
        <taxon>Poales</taxon>
        <taxon>Poaceae</taxon>
        <taxon>PACMAD clade</taxon>
        <taxon>Panicoideae</taxon>
        <taxon>Panicodae</taxon>
        <taxon>Paniceae</taxon>
        <taxon>Panicinae</taxon>
        <taxon>Panicum</taxon>
        <taxon>Panicum sect. Hiantes</taxon>
    </lineage>
</organism>
<dbReference type="Proteomes" id="UP000823388">
    <property type="component" value="Chromosome 6N"/>
</dbReference>
<comment type="caution">
    <text evidence="1">The sequence shown here is derived from an EMBL/GenBank/DDBJ whole genome shotgun (WGS) entry which is preliminary data.</text>
</comment>